<name>R0KUG0_NOSB1</name>
<gene>
    <name evidence="1" type="ORF">NBO_27g0028</name>
</gene>
<dbReference type="VEuPathDB" id="MicrosporidiaDB:NBO_27g0028"/>
<protein>
    <submittedName>
        <fullName evidence="1">Uncharacterized protein</fullName>
    </submittedName>
</protein>
<dbReference type="HOGENOM" id="CLU_3143517_0_0_1"/>
<reference evidence="1 2" key="1">
    <citation type="journal article" date="2013" name="BMC Genomics">
        <title>Comparative genomics of parasitic silkworm microsporidia reveal an association between genome expansion and host adaptation.</title>
        <authorList>
            <person name="Pan G."/>
            <person name="Xu J."/>
            <person name="Li T."/>
            <person name="Xia Q."/>
            <person name="Liu S.L."/>
            <person name="Zhang G."/>
            <person name="Li S."/>
            <person name="Li C."/>
            <person name="Liu H."/>
            <person name="Yang L."/>
            <person name="Liu T."/>
            <person name="Zhang X."/>
            <person name="Wu Z."/>
            <person name="Fan W."/>
            <person name="Dang X."/>
            <person name="Xiang H."/>
            <person name="Tao M."/>
            <person name="Li Y."/>
            <person name="Hu J."/>
            <person name="Li Z."/>
            <person name="Lin L."/>
            <person name="Luo J."/>
            <person name="Geng L."/>
            <person name="Wang L."/>
            <person name="Long M."/>
            <person name="Wan Y."/>
            <person name="He N."/>
            <person name="Zhang Z."/>
            <person name="Lu C."/>
            <person name="Keeling P.J."/>
            <person name="Wang J."/>
            <person name="Xiang Z."/>
            <person name="Zhou Z."/>
        </authorList>
    </citation>
    <scope>NUCLEOTIDE SEQUENCE [LARGE SCALE GENOMIC DNA]</scope>
    <source>
        <strain evidence="2">CQ1 / CVCC 102059</strain>
    </source>
</reference>
<sequence length="49" mass="5674">MLLIAVRLNLSITQFEYSFSICLYRVHGLNEKPHLSSFSRIANYPSQKS</sequence>
<evidence type="ECO:0000313" key="1">
    <source>
        <dbReference type="EMBL" id="EOB14471.1"/>
    </source>
</evidence>
<accession>R0KUG0</accession>
<organism evidence="1 2">
    <name type="scientific">Nosema bombycis (strain CQ1 / CVCC 102059)</name>
    <name type="common">Microsporidian parasite</name>
    <name type="synonym">Pebrine of silkworm</name>
    <dbReference type="NCBI Taxonomy" id="578461"/>
    <lineage>
        <taxon>Eukaryota</taxon>
        <taxon>Fungi</taxon>
        <taxon>Fungi incertae sedis</taxon>
        <taxon>Microsporidia</taxon>
        <taxon>Nosematidae</taxon>
        <taxon>Nosema</taxon>
    </lineage>
</organism>
<evidence type="ECO:0000313" key="2">
    <source>
        <dbReference type="Proteomes" id="UP000016927"/>
    </source>
</evidence>
<keyword evidence="2" id="KW-1185">Reference proteome</keyword>
<dbReference type="Proteomes" id="UP000016927">
    <property type="component" value="Unassembled WGS sequence"/>
</dbReference>
<dbReference type="AlphaFoldDB" id="R0KUG0"/>
<proteinExistence type="predicted"/>
<dbReference type="EMBL" id="KB908935">
    <property type="protein sequence ID" value="EOB14471.1"/>
    <property type="molecule type" value="Genomic_DNA"/>
</dbReference>